<dbReference type="GO" id="GO:0018577">
    <property type="term" value="F:catechol 2,3-dioxygenase activity"/>
    <property type="evidence" value="ECO:0007669"/>
    <property type="project" value="UniProtKB-EC"/>
</dbReference>
<evidence type="ECO:0000256" key="9">
    <source>
        <dbReference type="ARBA" id="ARBA00022797"/>
    </source>
</evidence>
<dbReference type="EC" id="1.13.11.2" evidence="5"/>
<accession>A0A5B0X677</accession>
<keyword evidence="11 15" id="KW-0560">Oxidoreductase</keyword>
<evidence type="ECO:0000256" key="6">
    <source>
        <dbReference type="ARBA" id="ARBA00022190"/>
    </source>
</evidence>
<evidence type="ECO:0000256" key="12">
    <source>
        <dbReference type="ARBA" id="ARBA00023004"/>
    </source>
</evidence>
<evidence type="ECO:0000256" key="10">
    <source>
        <dbReference type="ARBA" id="ARBA00022964"/>
    </source>
</evidence>
<evidence type="ECO:0000256" key="5">
    <source>
        <dbReference type="ARBA" id="ARBA00013117"/>
    </source>
</evidence>
<dbReference type="SUPFAM" id="SSF54593">
    <property type="entry name" value="Glyoxalase/Bleomycin resistance protein/Dihydroxybiphenyl dioxygenase"/>
    <property type="match status" value="1"/>
</dbReference>
<protein>
    <recommendedName>
        <fullName evidence="6">Metapyrocatechase</fullName>
        <ecNumber evidence="5">1.13.11.2</ecNumber>
    </recommendedName>
    <alternativeName>
        <fullName evidence="14">CatO2ase</fullName>
    </alternativeName>
    <alternativeName>
        <fullName evidence="13">Catechol 2,3-dioxygenase</fullName>
    </alternativeName>
</protein>
<proteinExistence type="inferred from homology"/>
<keyword evidence="7" id="KW-0479">Metal-binding</keyword>
<keyword evidence="8" id="KW-0677">Repeat</keyword>
<dbReference type="EMBL" id="VTUX01000001">
    <property type="protein sequence ID" value="KAA1194185.1"/>
    <property type="molecule type" value="Genomic_DNA"/>
</dbReference>
<keyword evidence="10 15" id="KW-0223">Dioxygenase</keyword>
<evidence type="ECO:0000256" key="8">
    <source>
        <dbReference type="ARBA" id="ARBA00022737"/>
    </source>
</evidence>
<dbReference type="Gene3D" id="3.10.180.10">
    <property type="entry name" value="2,3-Dihydroxybiphenyl 1,2-Dioxygenase, domain 1"/>
    <property type="match status" value="2"/>
</dbReference>
<dbReference type="InterPro" id="IPR029068">
    <property type="entry name" value="Glyas_Bleomycin-R_OHBP_Dase"/>
</dbReference>
<name>A0A5B0X677_9GAMM</name>
<comment type="caution">
    <text evidence="17">The sequence shown here is derived from an EMBL/GenBank/DDBJ whole genome shotgun (WGS) entry which is preliminary data.</text>
</comment>
<feature type="domain" description="VOC" evidence="16">
    <location>
        <begin position="7"/>
        <end position="122"/>
    </location>
</feature>
<dbReference type="InterPro" id="IPR054560">
    <property type="entry name" value="XylE-like_N"/>
</dbReference>
<evidence type="ECO:0000256" key="7">
    <source>
        <dbReference type="ARBA" id="ARBA00022723"/>
    </source>
</evidence>
<dbReference type="PANTHER" id="PTHR21366">
    <property type="entry name" value="GLYOXALASE FAMILY PROTEIN"/>
    <property type="match status" value="1"/>
</dbReference>
<evidence type="ECO:0000259" key="16">
    <source>
        <dbReference type="PROSITE" id="PS51819"/>
    </source>
</evidence>
<organism evidence="17 18">
    <name type="scientific">Pseudohalioglobus sediminis</name>
    <dbReference type="NCBI Taxonomy" id="2606449"/>
    <lineage>
        <taxon>Bacteria</taxon>
        <taxon>Pseudomonadati</taxon>
        <taxon>Pseudomonadota</taxon>
        <taxon>Gammaproteobacteria</taxon>
        <taxon>Cellvibrionales</taxon>
        <taxon>Halieaceae</taxon>
        <taxon>Pseudohalioglobus</taxon>
    </lineage>
</organism>
<evidence type="ECO:0000256" key="4">
    <source>
        <dbReference type="ARBA" id="ARBA00011881"/>
    </source>
</evidence>
<dbReference type="InterPro" id="IPR000486">
    <property type="entry name" value="Xdiol_ring_cleave_dOase_1/2"/>
</dbReference>
<keyword evidence="18" id="KW-1185">Reference proteome</keyword>
<dbReference type="AlphaFoldDB" id="A0A5B0X677"/>
<dbReference type="RefSeq" id="WP_149609654.1">
    <property type="nucleotide sequence ID" value="NZ_VTUX01000001.1"/>
</dbReference>
<dbReference type="PROSITE" id="PS51819">
    <property type="entry name" value="VOC"/>
    <property type="match status" value="2"/>
</dbReference>
<sequence length="309" mass="35175">MRKGVMRPGHVQLRVLDLEEAVVHYRDRLGLIEVQRDDQGRVYLKGWTEIDAWSVVLRPADEAGMDFMGFKVLDEATLEARKQDLIDYGCEVETIPAGELDGCGERIRFQVPTGHFLELFAEKEQTGKWGVHENNPEAWPEDLKGMKATRFDHALLYGDDLDGTVDLMTNVLGFQLSEQVIDRDNDDFRLAAFLTVSTKAHDVAFIRHPEKGKLHHTSYYLDTWNDVLRAADLIAMHDIPLDIGPTRHGLTHGQTIYFFDPSGNRTEVFAGGDYTYPDHPVTTWDADKLGKAIFYHDRELNENFLSVVS</sequence>
<keyword evidence="9 15" id="KW-0058">Aromatic hydrocarbons catabolism</keyword>
<evidence type="ECO:0000256" key="14">
    <source>
        <dbReference type="ARBA" id="ARBA00031146"/>
    </source>
</evidence>
<gene>
    <name evidence="17" type="ORF">F0M18_01750</name>
</gene>
<evidence type="ECO:0000256" key="2">
    <source>
        <dbReference type="ARBA" id="ARBA00001954"/>
    </source>
</evidence>
<evidence type="ECO:0000256" key="1">
    <source>
        <dbReference type="ARBA" id="ARBA00000163"/>
    </source>
</evidence>
<evidence type="ECO:0000256" key="15">
    <source>
        <dbReference type="RuleBase" id="RU000683"/>
    </source>
</evidence>
<dbReference type="Pfam" id="PF00903">
    <property type="entry name" value="Glyoxalase"/>
    <property type="match status" value="1"/>
</dbReference>
<evidence type="ECO:0000256" key="11">
    <source>
        <dbReference type="ARBA" id="ARBA00023002"/>
    </source>
</evidence>
<comment type="similarity">
    <text evidence="3 15">Belongs to the extradiol ring-cleavage dioxygenase family.</text>
</comment>
<dbReference type="InterPro" id="IPR017624">
    <property type="entry name" value="Catechol_2-3_dOase"/>
</dbReference>
<dbReference type="Proteomes" id="UP000323708">
    <property type="component" value="Unassembled WGS sequence"/>
</dbReference>
<dbReference type="NCBIfam" id="TIGR03211">
    <property type="entry name" value="catechol_2_3"/>
    <property type="match status" value="1"/>
</dbReference>
<keyword evidence="12 15" id="KW-0408">Iron</keyword>
<dbReference type="PROSITE" id="PS00082">
    <property type="entry name" value="EXTRADIOL_DIOXYGENAS"/>
    <property type="match status" value="1"/>
</dbReference>
<dbReference type="GO" id="GO:0008198">
    <property type="term" value="F:ferrous iron binding"/>
    <property type="evidence" value="ECO:0007669"/>
    <property type="project" value="InterPro"/>
</dbReference>
<dbReference type="Pfam" id="PF22247">
    <property type="entry name" value="Diox-like_N"/>
    <property type="match status" value="1"/>
</dbReference>
<evidence type="ECO:0000313" key="18">
    <source>
        <dbReference type="Proteomes" id="UP000323708"/>
    </source>
</evidence>
<evidence type="ECO:0000256" key="13">
    <source>
        <dbReference type="ARBA" id="ARBA00030369"/>
    </source>
</evidence>
<feature type="domain" description="VOC" evidence="16">
    <location>
        <begin position="150"/>
        <end position="271"/>
    </location>
</feature>
<dbReference type="InterPro" id="IPR004360">
    <property type="entry name" value="Glyas_Fos-R_dOase_dom"/>
</dbReference>
<dbReference type="InterPro" id="IPR050383">
    <property type="entry name" value="GlyoxalaseI/FosfomycinResist"/>
</dbReference>
<comment type="catalytic activity">
    <reaction evidence="1">
        <text>catechol + O2 = (2Z,4E)-2-hydroxy-6-oxohexa-2,4-dienoate + H(+)</text>
        <dbReference type="Rhea" id="RHEA:17337"/>
        <dbReference type="ChEBI" id="CHEBI:15378"/>
        <dbReference type="ChEBI" id="CHEBI:15379"/>
        <dbReference type="ChEBI" id="CHEBI:18135"/>
        <dbReference type="ChEBI" id="CHEBI:71198"/>
        <dbReference type="EC" id="1.13.11.2"/>
    </reaction>
</comment>
<evidence type="ECO:0000313" key="17">
    <source>
        <dbReference type="EMBL" id="KAA1194185.1"/>
    </source>
</evidence>
<reference evidence="17 18" key="1">
    <citation type="submission" date="2019-09" db="EMBL/GenBank/DDBJ databases">
        <authorList>
            <person name="Chen X.-Y."/>
        </authorList>
    </citation>
    <scope>NUCLEOTIDE SEQUENCE [LARGE SCALE GENOMIC DNA]</scope>
    <source>
        <strain evidence="17 18">NY5</strain>
    </source>
</reference>
<evidence type="ECO:0000256" key="3">
    <source>
        <dbReference type="ARBA" id="ARBA00008784"/>
    </source>
</evidence>
<comment type="cofactor">
    <cofactor evidence="2 15">
        <name>Fe(2+)</name>
        <dbReference type="ChEBI" id="CHEBI:29033"/>
    </cofactor>
</comment>
<comment type="subunit">
    <text evidence="4">Homotetramer.</text>
</comment>
<dbReference type="InterPro" id="IPR037523">
    <property type="entry name" value="VOC_core"/>
</dbReference>